<dbReference type="InterPro" id="IPR023827">
    <property type="entry name" value="Peptidase_S8_Asp-AS"/>
</dbReference>
<evidence type="ECO:0000313" key="10">
    <source>
        <dbReference type="EMBL" id="VEP17726.1"/>
    </source>
</evidence>
<dbReference type="PANTHER" id="PTHR42884">
    <property type="entry name" value="PROPROTEIN CONVERTASE SUBTILISIN/KEXIN-RELATED"/>
    <property type="match status" value="1"/>
</dbReference>
<dbReference type="GO" id="GO:0004252">
    <property type="term" value="F:serine-type endopeptidase activity"/>
    <property type="evidence" value="ECO:0007669"/>
    <property type="project" value="UniProtKB-UniRule"/>
</dbReference>
<dbReference type="AlphaFoldDB" id="A0A563W229"/>
<dbReference type="Gene3D" id="2.60.120.260">
    <property type="entry name" value="Galactose-binding domain-like"/>
    <property type="match status" value="1"/>
</dbReference>
<dbReference type="RefSeq" id="WP_144876151.1">
    <property type="nucleotide sequence ID" value="NZ_LR214371.1"/>
</dbReference>
<dbReference type="PROSITE" id="PS00137">
    <property type="entry name" value="SUBTILASE_HIS"/>
    <property type="match status" value="1"/>
</dbReference>
<dbReference type="CDD" id="cd04059">
    <property type="entry name" value="Peptidases_S8_Protein_convertases_Kexins_Furin-like"/>
    <property type="match status" value="1"/>
</dbReference>
<keyword evidence="4 8" id="KW-0378">Hydrolase</keyword>
<evidence type="ECO:0000256" key="7">
    <source>
        <dbReference type="PIRSR" id="PIRSR615500-1"/>
    </source>
</evidence>
<evidence type="ECO:0000259" key="9">
    <source>
        <dbReference type="PROSITE" id="PS51829"/>
    </source>
</evidence>
<dbReference type="OrthoDB" id="9798386at2"/>
<feature type="active site" description="Charge relay system" evidence="7 8">
    <location>
        <position position="95"/>
    </location>
</feature>
<evidence type="ECO:0000256" key="5">
    <source>
        <dbReference type="ARBA" id="ARBA00022825"/>
    </source>
</evidence>
<dbReference type="Gene3D" id="2.60.40.10">
    <property type="entry name" value="Immunoglobulins"/>
    <property type="match status" value="1"/>
</dbReference>
<evidence type="ECO:0000256" key="6">
    <source>
        <dbReference type="ARBA" id="ARBA00022837"/>
    </source>
</evidence>
<dbReference type="PRINTS" id="PR00723">
    <property type="entry name" value="SUBTILISIN"/>
</dbReference>
<sequence>MTTSDFDITTIGDRDPLFDLQWYLQNTGQTGGTPEADANIVDAWSTATGEGVVIGIVDDGVQYTHSDLNDNYNSALSYDFQSDDSDPFPLISENHGTRVAGIAVGEGNNDLGIIGAAPDATFASLRVDFSSAIEDYLALSYQNQDIDIYSNSWSMAENFVEPPQLAQDAIENNTEEGRGGLGNIYVFAAGNNALEEDNVNYDRYTNSRYTIAVGAIDRNGEHSNYSNPGASLLISAYSSNDDIGVVTTDNGTIINPDSYTEDFGGTSAATPLVSGVIALMLEANPNLTWRDVQHILVETAEKNDPNDLDWVQNGAGHDVNYKYGFGGIDATAAVNSALNWESVAEEVSLTSEQINVNSLIPDNNPVGISSSFNIEEDIDVEWVEVVFDAEHTWRGDLEIVLTSPDGTQSVLAEFRDDDGYNYDNWMFTSACHWGESSQGEWTLTVSDNKNLISGTWNSWEINLYGTANEPVDSPPTVVTPIADLTVTEDDANQTIDLSDVFQDADGDEITIAVGANSNDRLVSTTIEDDSLTLDFAENQSGTAEITLRATANEQTVDDTFTVTVEPEEVSEPIDLFRFHNTTYETGTYIFVNAEERDAIISDSELREIFALDGISPAFTASLVDGDDLAPVYRIRSLETPGTYAFVGQQERDAIFADPNLREIYEAEGLDSEGNDVADFYLHPADAGLGTEINRFQNTQNGTFLYASPAETEAIINDPNLSSIFTNQGVAFNSLE</sequence>
<evidence type="ECO:0000256" key="8">
    <source>
        <dbReference type="PROSITE-ProRule" id="PRU01240"/>
    </source>
</evidence>
<keyword evidence="2 8" id="KW-0645">Protease</keyword>
<name>A0A563W229_9CYAN</name>
<keyword evidence="6" id="KW-0106">Calcium</keyword>
<dbReference type="EMBL" id="CAACVJ010000600">
    <property type="protein sequence ID" value="VEP17726.1"/>
    <property type="molecule type" value="Genomic_DNA"/>
</dbReference>
<keyword evidence="11" id="KW-1185">Reference proteome</keyword>
<dbReference type="InterPro" id="IPR013783">
    <property type="entry name" value="Ig-like_fold"/>
</dbReference>
<dbReference type="Gene3D" id="3.40.50.200">
    <property type="entry name" value="Peptidase S8/S53 domain"/>
    <property type="match status" value="1"/>
</dbReference>
<feature type="domain" description="P/Homo B" evidence="9">
    <location>
        <begin position="342"/>
        <end position="469"/>
    </location>
</feature>
<gene>
    <name evidence="10" type="ORF">H1P_6390002</name>
</gene>
<organism evidence="10 11">
    <name type="scientific">Hyella patelloides LEGE 07179</name>
    <dbReference type="NCBI Taxonomy" id="945734"/>
    <lineage>
        <taxon>Bacteria</taxon>
        <taxon>Bacillati</taxon>
        <taxon>Cyanobacteriota</taxon>
        <taxon>Cyanophyceae</taxon>
        <taxon>Pleurocapsales</taxon>
        <taxon>Hyellaceae</taxon>
        <taxon>Hyella</taxon>
    </lineage>
</organism>
<dbReference type="PROSITE" id="PS00136">
    <property type="entry name" value="SUBTILASE_ASP"/>
    <property type="match status" value="1"/>
</dbReference>
<reference evidence="10 11" key="1">
    <citation type="submission" date="2019-01" db="EMBL/GenBank/DDBJ databases">
        <authorList>
            <person name="Brito A."/>
        </authorList>
    </citation>
    <scope>NUCLEOTIDE SEQUENCE [LARGE SCALE GENOMIC DNA]</scope>
    <source>
        <strain evidence="10">1</strain>
    </source>
</reference>
<dbReference type="EC" id="3.4.21.75" evidence="10"/>
<dbReference type="PANTHER" id="PTHR42884:SF14">
    <property type="entry name" value="NEUROENDOCRINE CONVERTASE 1"/>
    <property type="match status" value="1"/>
</dbReference>
<dbReference type="GO" id="GO:0016485">
    <property type="term" value="P:protein processing"/>
    <property type="evidence" value="ECO:0007669"/>
    <property type="project" value="TreeGrafter"/>
</dbReference>
<keyword evidence="5 8" id="KW-0720">Serine protease</keyword>
<dbReference type="GO" id="GO:0012505">
    <property type="term" value="C:endomembrane system"/>
    <property type="evidence" value="ECO:0007669"/>
    <property type="project" value="UniProtKB-ARBA"/>
</dbReference>
<dbReference type="InterPro" id="IPR034182">
    <property type="entry name" value="Kexin/furin"/>
</dbReference>
<dbReference type="InterPro" id="IPR008979">
    <property type="entry name" value="Galactose-bd-like_sf"/>
</dbReference>
<dbReference type="PROSITE" id="PS00138">
    <property type="entry name" value="SUBTILASE_SER"/>
    <property type="match status" value="1"/>
</dbReference>
<evidence type="ECO:0000256" key="4">
    <source>
        <dbReference type="ARBA" id="ARBA00022801"/>
    </source>
</evidence>
<evidence type="ECO:0000313" key="11">
    <source>
        <dbReference type="Proteomes" id="UP000320055"/>
    </source>
</evidence>
<dbReference type="GO" id="GO:0005737">
    <property type="term" value="C:cytoplasm"/>
    <property type="evidence" value="ECO:0007669"/>
    <property type="project" value="UniProtKB-ARBA"/>
</dbReference>
<dbReference type="Proteomes" id="UP000320055">
    <property type="component" value="Unassembled WGS sequence"/>
</dbReference>
<dbReference type="SUPFAM" id="SSF49785">
    <property type="entry name" value="Galactose-binding domain-like"/>
    <property type="match status" value="1"/>
</dbReference>
<dbReference type="InterPro" id="IPR023828">
    <property type="entry name" value="Peptidase_S8_Ser-AS"/>
</dbReference>
<evidence type="ECO:0000256" key="2">
    <source>
        <dbReference type="ARBA" id="ARBA00022670"/>
    </source>
</evidence>
<dbReference type="GO" id="GO:0016020">
    <property type="term" value="C:membrane"/>
    <property type="evidence" value="ECO:0007669"/>
    <property type="project" value="TreeGrafter"/>
</dbReference>
<dbReference type="InterPro" id="IPR002884">
    <property type="entry name" value="P_dom"/>
</dbReference>
<dbReference type="Pfam" id="PF00082">
    <property type="entry name" value="Peptidase_S8"/>
    <property type="match status" value="1"/>
</dbReference>
<dbReference type="InterPro" id="IPR015500">
    <property type="entry name" value="Peptidase_S8_subtilisin-rel"/>
</dbReference>
<dbReference type="InterPro" id="IPR000209">
    <property type="entry name" value="Peptidase_S8/S53_dom"/>
</dbReference>
<dbReference type="InterPro" id="IPR022398">
    <property type="entry name" value="Peptidase_S8_His-AS"/>
</dbReference>
<keyword evidence="3" id="KW-0732">Signal</keyword>
<feature type="active site" description="Charge relay system" evidence="7 8">
    <location>
        <position position="267"/>
    </location>
</feature>
<dbReference type="PROSITE" id="PS51829">
    <property type="entry name" value="P_HOMO_B"/>
    <property type="match status" value="1"/>
</dbReference>
<feature type="active site" description="Charge relay system" evidence="7 8">
    <location>
        <position position="58"/>
    </location>
</feature>
<evidence type="ECO:0000256" key="3">
    <source>
        <dbReference type="ARBA" id="ARBA00022729"/>
    </source>
</evidence>
<dbReference type="InterPro" id="IPR036852">
    <property type="entry name" value="Peptidase_S8/S53_dom_sf"/>
</dbReference>
<dbReference type="Pfam" id="PF01483">
    <property type="entry name" value="P_proprotein"/>
    <property type="match status" value="1"/>
</dbReference>
<dbReference type="SUPFAM" id="SSF52743">
    <property type="entry name" value="Subtilisin-like"/>
    <property type="match status" value="1"/>
</dbReference>
<evidence type="ECO:0000256" key="1">
    <source>
        <dbReference type="ARBA" id="ARBA00005325"/>
    </source>
</evidence>
<dbReference type="PROSITE" id="PS51892">
    <property type="entry name" value="SUBTILASE"/>
    <property type="match status" value="1"/>
</dbReference>
<protein>
    <submittedName>
        <fullName evidence="10">Putative Furin</fullName>
        <ecNumber evidence="10">3.4.21.75</ecNumber>
    </submittedName>
</protein>
<proteinExistence type="inferred from homology"/>
<comment type="similarity">
    <text evidence="1">Belongs to the peptidase S8 family. Furin subfamily.</text>
</comment>
<accession>A0A563W229</accession>